<proteinExistence type="predicted"/>
<feature type="non-terminal residue" evidence="1">
    <location>
        <position position="51"/>
    </location>
</feature>
<protein>
    <recommendedName>
        <fullName evidence="3">Periplakin</fullName>
    </recommendedName>
</protein>
<evidence type="ECO:0000313" key="2">
    <source>
        <dbReference type="Proteomes" id="UP001529510"/>
    </source>
</evidence>
<name>A0ABD0NK58_CIRMR</name>
<sequence length="51" mass="5856">AAVKESNNSQRTLESQVLNLQSKDPSKDFRIKELEGIKKALEQESELLRKK</sequence>
<dbReference type="PANTHER" id="PTHR22546">
    <property type="entry name" value="PREMATURE OVARIAN FAILURE, 1B"/>
    <property type="match status" value="1"/>
</dbReference>
<keyword evidence="2" id="KW-1185">Reference proteome</keyword>
<dbReference type="AlphaFoldDB" id="A0ABD0NK58"/>
<organism evidence="1 2">
    <name type="scientific">Cirrhinus mrigala</name>
    <name type="common">Mrigala</name>
    <dbReference type="NCBI Taxonomy" id="683832"/>
    <lineage>
        <taxon>Eukaryota</taxon>
        <taxon>Metazoa</taxon>
        <taxon>Chordata</taxon>
        <taxon>Craniata</taxon>
        <taxon>Vertebrata</taxon>
        <taxon>Euteleostomi</taxon>
        <taxon>Actinopterygii</taxon>
        <taxon>Neopterygii</taxon>
        <taxon>Teleostei</taxon>
        <taxon>Ostariophysi</taxon>
        <taxon>Cypriniformes</taxon>
        <taxon>Cyprinidae</taxon>
        <taxon>Labeoninae</taxon>
        <taxon>Labeonini</taxon>
        <taxon>Cirrhinus</taxon>
    </lineage>
</organism>
<gene>
    <name evidence="1" type="ORF">M9458_041619</name>
</gene>
<dbReference type="Proteomes" id="UP001529510">
    <property type="component" value="Unassembled WGS sequence"/>
</dbReference>
<evidence type="ECO:0000313" key="1">
    <source>
        <dbReference type="EMBL" id="KAL0162223.1"/>
    </source>
</evidence>
<comment type="caution">
    <text evidence="1">The sequence shown here is derived from an EMBL/GenBank/DDBJ whole genome shotgun (WGS) entry which is preliminary data.</text>
</comment>
<evidence type="ECO:0008006" key="3">
    <source>
        <dbReference type="Google" id="ProtNLM"/>
    </source>
</evidence>
<accession>A0ABD0NK58</accession>
<reference evidence="1 2" key="1">
    <citation type="submission" date="2024-05" db="EMBL/GenBank/DDBJ databases">
        <title>Genome sequencing and assembly of Indian major carp, Cirrhinus mrigala (Hamilton, 1822).</title>
        <authorList>
            <person name="Mohindra V."/>
            <person name="Chowdhury L.M."/>
            <person name="Lal K."/>
            <person name="Jena J.K."/>
        </authorList>
    </citation>
    <scope>NUCLEOTIDE SEQUENCE [LARGE SCALE GENOMIC DNA]</scope>
    <source>
        <strain evidence="1">CM1030</strain>
        <tissue evidence="1">Blood</tissue>
    </source>
</reference>
<dbReference type="EMBL" id="JAMKFB020000021">
    <property type="protein sequence ID" value="KAL0162223.1"/>
    <property type="molecule type" value="Genomic_DNA"/>
</dbReference>
<dbReference type="PANTHER" id="PTHR22546:SF0">
    <property type="entry name" value="PROTEIN POF1B"/>
    <property type="match status" value="1"/>
</dbReference>
<feature type="non-terminal residue" evidence="1">
    <location>
        <position position="1"/>
    </location>
</feature>
<dbReference type="InterPro" id="IPR026186">
    <property type="entry name" value="POF1B"/>
</dbReference>